<feature type="repeat" description="RCC1" evidence="2">
    <location>
        <begin position="226"/>
        <end position="287"/>
    </location>
</feature>
<reference evidence="3 4" key="1">
    <citation type="journal article" date="2015" name="Sci. Rep.">
        <title>Chromosome-level genome map provides insights into diverse defense mechanisms in the medicinal fungus Ganoderma sinense.</title>
        <authorList>
            <person name="Zhu Y."/>
            <person name="Xu J."/>
            <person name="Sun C."/>
            <person name="Zhou S."/>
            <person name="Xu H."/>
            <person name="Nelson D.R."/>
            <person name="Qian J."/>
            <person name="Song J."/>
            <person name="Luo H."/>
            <person name="Xiang L."/>
            <person name="Li Y."/>
            <person name="Xu Z."/>
            <person name="Ji A."/>
            <person name="Wang L."/>
            <person name="Lu S."/>
            <person name="Hayward A."/>
            <person name="Sun W."/>
            <person name="Li X."/>
            <person name="Schwartz D.C."/>
            <person name="Wang Y."/>
            <person name="Chen S."/>
        </authorList>
    </citation>
    <scope>NUCLEOTIDE SEQUENCE [LARGE SCALE GENOMIC DNA]</scope>
    <source>
        <strain evidence="3 4">ZZ0214-1</strain>
    </source>
</reference>
<dbReference type="Pfam" id="PF13540">
    <property type="entry name" value="RCC1_2"/>
    <property type="match status" value="1"/>
</dbReference>
<dbReference type="PROSITE" id="PS50012">
    <property type="entry name" value="RCC1_3"/>
    <property type="match status" value="2"/>
</dbReference>
<feature type="repeat" description="RCC1" evidence="2">
    <location>
        <begin position="128"/>
        <end position="186"/>
    </location>
</feature>
<evidence type="ECO:0000313" key="4">
    <source>
        <dbReference type="Proteomes" id="UP000230002"/>
    </source>
</evidence>
<keyword evidence="1" id="KW-0677">Repeat</keyword>
<protein>
    <submittedName>
        <fullName evidence="3">Uncharacterized protein</fullName>
    </submittedName>
</protein>
<keyword evidence="4" id="KW-1185">Reference proteome</keyword>
<evidence type="ECO:0000313" key="3">
    <source>
        <dbReference type="EMBL" id="PIL31189.1"/>
    </source>
</evidence>
<evidence type="ECO:0000256" key="2">
    <source>
        <dbReference type="PROSITE-ProRule" id="PRU00235"/>
    </source>
</evidence>
<dbReference type="EMBL" id="AYKW01000012">
    <property type="protein sequence ID" value="PIL31189.1"/>
    <property type="molecule type" value="Genomic_DNA"/>
</dbReference>
<dbReference type="SUPFAM" id="SSF50985">
    <property type="entry name" value="RCC1/BLIP-II"/>
    <property type="match status" value="1"/>
</dbReference>
<dbReference type="InterPro" id="IPR000408">
    <property type="entry name" value="Reg_chr_condens"/>
</dbReference>
<dbReference type="OrthoDB" id="5370059at2759"/>
<accession>A0A2G8SBQ0</accession>
<dbReference type="AlphaFoldDB" id="A0A2G8SBQ0"/>
<name>A0A2G8SBQ0_9APHY</name>
<dbReference type="PANTHER" id="PTHR22870:SF466">
    <property type="entry name" value="ANKYRIN REPEAT-CONTAINING PROTEIN"/>
    <property type="match status" value="1"/>
</dbReference>
<sequence length="372" mass="38761">MTKPEANGAVFRLLDLQLGEIDMSSPPEGYTVRLVAAGWETSYVVLSCPDHSDLLLSFGANDFGNLGVGPPNAKPTSKKHRIHVVDLLRALDASPVPPSTITVLALSTGPHHVLAHIRQRDPTGSSLTHFLGWGASRHGQLGPILDPAGRPLPTCPSPIPILCAARSDADAALALGTQHTVCLRASGGLVGLGSNRRGQLEGLAGLADVVQVACTWNGTYALLRDGRVLATGSNTHAQLGRGVAEGGGGGGGLGPVVFPFDVDVSAGTHAAAKLVCGSEHVLCLVDVSVAGPEGEERKKRKREVWGWGWNEHGNLGIGGTTDVNVPVRIWPPHTDDARAHLDGDDTTRSRGSTGGVLDVWAGCGTSWILIEK</sequence>
<dbReference type="InterPro" id="IPR051210">
    <property type="entry name" value="Ub_ligase/GEF_domain"/>
</dbReference>
<dbReference type="STRING" id="1077348.A0A2G8SBQ0"/>
<dbReference type="Proteomes" id="UP000230002">
    <property type="component" value="Unassembled WGS sequence"/>
</dbReference>
<dbReference type="Gene3D" id="2.130.10.30">
    <property type="entry name" value="Regulator of chromosome condensation 1/beta-lactamase-inhibitor protein II"/>
    <property type="match status" value="2"/>
</dbReference>
<dbReference type="PANTHER" id="PTHR22870">
    <property type="entry name" value="REGULATOR OF CHROMOSOME CONDENSATION"/>
    <property type="match status" value="1"/>
</dbReference>
<gene>
    <name evidence="3" type="ORF">GSI_05886</name>
</gene>
<organism evidence="3 4">
    <name type="scientific">Ganoderma sinense ZZ0214-1</name>
    <dbReference type="NCBI Taxonomy" id="1077348"/>
    <lineage>
        <taxon>Eukaryota</taxon>
        <taxon>Fungi</taxon>
        <taxon>Dikarya</taxon>
        <taxon>Basidiomycota</taxon>
        <taxon>Agaricomycotina</taxon>
        <taxon>Agaricomycetes</taxon>
        <taxon>Polyporales</taxon>
        <taxon>Polyporaceae</taxon>
        <taxon>Ganoderma</taxon>
    </lineage>
</organism>
<comment type="caution">
    <text evidence="3">The sequence shown here is derived from an EMBL/GenBank/DDBJ whole genome shotgun (WGS) entry which is preliminary data.</text>
</comment>
<evidence type="ECO:0000256" key="1">
    <source>
        <dbReference type="ARBA" id="ARBA00022737"/>
    </source>
</evidence>
<dbReference type="InterPro" id="IPR009091">
    <property type="entry name" value="RCC1/BLIP-II"/>
</dbReference>
<proteinExistence type="predicted"/>
<dbReference type="Pfam" id="PF00415">
    <property type="entry name" value="RCC1"/>
    <property type="match status" value="1"/>
</dbReference>